<gene>
    <name evidence="3" type="ORF">DGI_1149</name>
</gene>
<dbReference type="STRING" id="1121448.DGI_1149"/>
<evidence type="ECO:0000313" key="3">
    <source>
        <dbReference type="EMBL" id="AGW13013.1"/>
    </source>
</evidence>
<name>T2G9Q3_MEGG1</name>
<dbReference type="eggNOG" id="COG1876">
    <property type="taxonomic scope" value="Bacteria"/>
</dbReference>
<reference evidence="4" key="2">
    <citation type="submission" date="2013-07" db="EMBL/GenBank/DDBJ databases">
        <authorList>
            <person name="Morais-Silva F.O."/>
            <person name="Rezende A.M."/>
            <person name="Pimentel C."/>
            <person name="Resende D.M."/>
            <person name="Santos C.I."/>
            <person name="Clemente C."/>
            <person name="de Oliveira L.M."/>
            <person name="da Silva S.M."/>
            <person name="Costa D.A."/>
            <person name="Varela-Raposo A."/>
            <person name="Horacio E.C.A."/>
            <person name="Matos M."/>
            <person name="Flores O."/>
            <person name="Ruiz J.C."/>
            <person name="Rodrigues-Pousada C."/>
        </authorList>
    </citation>
    <scope>NUCLEOTIDE SEQUENCE [LARGE SCALE GENOMIC DNA]</scope>
    <source>
        <strain evidence="4">ATCC 19364 / DSM 1382 / NCIMB 9332 / VKM B-1759</strain>
    </source>
</reference>
<dbReference type="InterPro" id="IPR008258">
    <property type="entry name" value="Transglycosylase_SLT_dom_1"/>
</dbReference>
<dbReference type="InterPro" id="IPR023346">
    <property type="entry name" value="Lysozyme-like_dom_sf"/>
</dbReference>
<sequence>MLVGVTPELVDRDTAKLHPLFREAVQALLEWCKSEKLPFALFEGFRSPARQAWLHAQGRTRPGAVVTNARAWESFHQYGLAADIVLKTDAGWSWAASGAAADSWKRMRAQAQALGLEVLSWEMPHVQWKDSMAELKAGSYPPQGDASWAVNLTWHIQQWTGSPPAPVPPATDQDRPPLANAADLLEVEEGLTCGKADCHSMFGGRSWRYDVNGVYLCADGSPAEPLRTPGRLVTIPAIMALYGEYILEASKKYQICPQLILMTIATESAAARNQGFTGPTTFRWEPHVEVSIGGQIDTGDYSAGPMQTLASTARWVITAMKLPYDAHAIAPHIQEQPATAPQALPLYDPRVNIDIGTAEIKIRWDKTGSDPILVAAAYNAGGLYESDKNPWRLRSSGDHLDRAAKWFGDACHFLNNWP</sequence>
<dbReference type="SUPFAM" id="SSF53955">
    <property type="entry name" value="Lysozyme-like"/>
    <property type="match status" value="1"/>
</dbReference>
<dbReference type="eggNOG" id="COG0741">
    <property type="taxonomic scope" value="Bacteria"/>
</dbReference>
<dbReference type="InterPro" id="IPR003709">
    <property type="entry name" value="VanY-like_core_dom"/>
</dbReference>
<evidence type="ECO:0000259" key="2">
    <source>
        <dbReference type="Pfam" id="PF02557"/>
    </source>
</evidence>
<dbReference type="KEGG" id="dgg:DGI_1149"/>
<accession>T2G9Q3</accession>
<protein>
    <submittedName>
        <fullName evidence="3">Putative peptidoglycan-binding domain 1 protein</fullName>
    </submittedName>
</protein>
<dbReference type="Gene3D" id="1.10.530.10">
    <property type="match status" value="1"/>
</dbReference>
<dbReference type="EMBL" id="CP006585">
    <property type="protein sequence ID" value="AGW13013.1"/>
    <property type="molecule type" value="Genomic_DNA"/>
</dbReference>
<keyword evidence="4" id="KW-1185">Reference proteome</keyword>
<feature type="domain" description="D-alanyl-D-alanine carboxypeptidase-like core" evidence="2">
    <location>
        <begin position="16"/>
        <end position="118"/>
    </location>
</feature>
<evidence type="ECO:0000259" key="1">
    <source>
        <dbReference type="Pfam" id="PF01464"/>
    </source>
</evidence>
<dbReference type="Pfam" id="PF02557">
    <property type="entry name" value="VanY"/>
    <property type="match status" value="1"/>
</dbReference>
<dbReference type="PATRIC" id="fig|1121448.10.peg.1148"/>
<dbReference type="AlphaFoldDB" id="T2G9Q3"/>
<dbReference type="Gene3D" id="3.30.1380.10">
    <property type="match status" value="1"/>
</dbReference>
<dbReference type="InterPro" id="IPR009045">
    <property type="entry name" value="Zn_M74/Hedgehog-like"/>
</dbReference>
<dbReference type="GO" id="GO:0008233">
    <property type="term" value="F:peptidase activity"/>
    <property type="evidence" value="ECO:0007669"/>
    <property type="project" value="InterPro"/>
</dbReference>
<dbReference type="Proteomes" id="UP000016587">
    <property type="component" value="Chromosome"/>
</dbReference>
<dbReference type="HOGENOM" id="CLU_656772_0_0_7"/>
<proteinExistence type="predicted"/>
<dbReference type="GO" id="GO:0006508">
    <property type="term" value="P:proteolysis"/>
    <property type="evidence" value="ECO:0007669"/>
    <property type="project" value="InterPro"/>
</dbReference>
<organism evidence="3 4">
    <name type="scientific">Megalodesulfovibrio gigas (strain ATCC 19364 / DSM 1382 / NCIMB 9332 / VKM B-1759)</name>
    <name type="common">Desulfovibrio gigas</name>
    <dbReference type="NCBI Taxonomy" id="1121448"/>
    <lineage>
        <taxon>Bacteria</taxon>
        <taxon>Pseudomonadati</taxon>
        <taxon>Thermodesulfobacteriota</taxon>
        <taxon>Desulfovibrionia</taxon>
        <taxon>Desulfovibrionales</taxon>
        <taxon>Desulfovibrionaceae</taxon>
        <taxon>Megalodesulfovibrio</taxon>
    </lineage>
</organism>
<feature type="domain" description="Transglycosylase SLT" evidence="1">
    <location>
        <begin position="244"/>
        <end position="382"/>
    </location>
</feature>
<evidence type="ECO:0000313" key="4">
    <source>
        <dbReference type="Proteomes" id="UP000016587"/>
    </source>
</evidence>
<dbReference type="CDD" id="cd14845">
    <property type="entry name" value="L-Ala-D-Glu_peptidase_like"/>
    <property type="match status" value="1"/>
</dbReference>
<reference evidence="3 4" key="1">
    <citation type="journal article" date="2013" name="J. Bacteriol.">
        <title>Roles of HynAB and Ech, the only two hydrogenases found in the model sulfate reducer Desulfovibrio gigas.</title>
        <authorList>
            <person name="Morais-Silva F.O."/>
            <person name="Santos C.I."/>
            <person name="Rodrigues R."/>
            <person name="Pereira I.A."/>
            <person name="Rodrigues-Pousada C."/>
        </authorList>
    </citation>
    <scope>NUCLEOTIDE SEQUENCE [LARGE SCALE GENOMIC DNA]</scope>
    <source>
        <strain evidence="4">ATCC 19364 / DSM 1382 / NCIMB 9332 / VKM B-1759</strain>
    </source>
</reference>
<dbReference type="SUPFAM" id="SSF55166">
    <property type="entry name" value="Hedgehog/DD-peptidase"/>
    <property type="match status" value="1"/>
</dbReference>
<dbReference type="Pfam" id="PF01464">
    <property type="entry name" value="SLT"/>
    <property type="match status" value="1"/>
</dbReference>